<keyword evidence="9" id="KW-0676">Redox-active center</keyword>
<keyword evidence="3 10" id="KW-0812">Transmembrane</keyword>
<feature type="transmembrane region" description="Helical" evidence="10">
    <location>
        <begin position="101"/>
        <end position="121"/>
    </location>
</feature>
<evidence type="ECO:0000256" key="4">
    <source>
        <dbReference type="ARBA" id="ARBA00022719"/>
    </source>
</evidence>
<evidence type="ECO:0000313" key="13">
    <source>
        <dbReference type="Proteomes" id="UP000033999"/>
    </source>
</evidence>
<dbReference type="Proteomes" id="UP000033999">
    <property type="component" value="Unassembled WGS sequence"/>
</dbReference>
<evidence type="ECO:0000256" key="5">
    <source>
        <dbReference type="ARBA" id="ARBA00022989"/>
    </source>
</evidence>
<gene>
    <name evidence="12" type="ORF">UX10_C0009G0011</name>
</gene>
<feature type="transmembrane region" description="Helical" evidence="10">
    <location>
        <begin position="75"/>
        <end position="94"/>
    </location>
</feature>
<dbReference type="InterPro" id="IPR044698">
    <property type="entry name" value="VKOR/LTO1"/>
</dbReference>
<proteinExistence type="inferred from homology"/>
<dbReference type="GO" id="GO:0016491">
    <property type="term" value="F:oxidoreductase activity"/>
    <property type="evidence" value="ECO:0007669"/>
    <property type="project" value="UniProtKB-KW"/>
</dbReference>
<keyword evidence="5 10" id="KW-1133">Transmembrane helix</keyword>
<evidence type="ECO:0000256" key="10">
    <source>
        <dbReference type="SAM" id="Phobius"/>
    </source>
</evidence>
<dbReference type="GO" id="GO:0016020">
    <property type="term" value="C:membrane"/>
    <property type="evidence" value="ECO:0007669"/>
    <property type="project" value="UniProtKB-SubCell"/>
</dbReference>
<evidence type="ECO:0000313" key="12">
    <source>
        <dbReference type="EMBL" id="KKU07544.1"/>
    </source>
</evidence>
<dbReference type="InterPro" id="IPR012932">
    <property type="entry name" value="VKOR"/>
</dbReference>
<feature type="domain" description="Vitamin K epoxide reductase" evidence="11">
    <location>
        <begin position="20"/>
        <end position="154"/>
    </location>
</feature>
<dbReference type="GO" id="GO:0048038">
    <property type="term" value="F:quinone binding"/>
    <property type="evidence" value="ECO:0007669"/>
    <property type="project" value="UniProtKB-KW"/>
</dbReference>
<feature type="transmembrane region" description="Helical" evidence="10">
    <location>
        <begin position="127"/>
        <end position="148"/>
    </location>
</feature>
<dbReference type="Pfam" id="PF07884">
    <property type="entry name" value="VKOR"/>
    <property type="match status" value="1"/>
</dbReference>
<accession>A0A0G1MH18</accession>
<evidence type="ECO:0000256" key="1">
    <source>
        <dbReference type="ARBA" id="ARBA00004141"/>
    </source>
</evidence>
<dbReference type="SMART" id="SM00756">
    <property type="entry name" value="VKc"/>
    <property type="match status" value="1"/>
</dbReference>
<evidence type="ECO:0000256" key="6">
    <source>
        <dbReference type="ARBA" id="ARBA00023002"/>
    </source>
</evidence>
<keyword evidence="7 10" id="KW-0472">Membrane</keyword>
<evidence type="ECO:0000256" key="3">
    <source>
        <dbReference type="ARBA" id="ARBA00022692"/>
    </source>
</evidence>
<dbReference type="PANTHER" id="PTHR34573:SF1">
    <property type="entry name" value="VITAMIN K EPOXIDE REDUCTASE DOMAIN-CONTAINING PROTEIN"/>
    <property type="match status" value="1"/>
</dbReference>
<keyword evidence="6" id="KW-0560">Oxidoreductase</keyword>
<reference evidence="12 13" key="1">
    <citation type="journal article" date="2015" name="Nature">
        <title>rRNA introns, odd ribosomes, and small enigmatic genomes across a large radiation of phyla.</title>
        <authorList>
            <person name="Brown C.T."/>
            <person name="Hug L.A."/>
            <person name="Thomas B.C."/>
            <person name="Sharon I."/>
            <person name="Castelle C.J."/>
            <person name="Singh A."/>
            <person name="Wilkins M.J."/>
            <person name="Williams K.H."/>
            <person name="Banfield J.F."/>
        </authorList>
    </citation>
    <scope>NUCLEOTIDE SEQUENCE [LARGE SCALE GENOMIC DNA]</scope>
</reference>
<comment type="subcellular location">
    <subcellularLocation>
        <location evidence="1">Membrane</location>
        <topology evidence="1">Multi-pass membrane protein</topology>
    </subcellularLocation>
</comment>
<dbReference type="CDD" id="cd12916">
    <property type="entry name" value="VKOR_1"/>
    <property type="match status" value="1"/>
</dbReference>
<dbReference type="AlphaFoldDB" id="A0A0G1MH18"/>
<dbReference type="EMBL" id="LCKX01000009">
    <property type="protein sequence ID" value="KKU07544.1"/>
    <property type="molecule type" value="Genomic_DNA"/>
</dbReference>
<keyword evidence="8" id="KW-1015">Disulfide bond</keyword>
<comment type="similarity">
    <text evidence="2">Belongs to the VKOR family.</text>
</comment>
<evidence type="ECO:0000256" key="9">
    <source>
        <dbReference type="ARBA" id="ARBA00023284"/>
    </source>
</evidence>
<sequence length="160" mass="18627">MMNFKNSLTMWWQKNHNIFPHHFFILFVILILVGLVDSSYLAALHIRGVAPTCNVLKGCEQVATSVYSSLFSVPVAFFGLAYYMFLFLFVVYIWERQRSHLFHYLIGISTIGLLASIYFFYLQVVVIHALCLYCIISGIDTLIFWLLATQLIRFNRQNII</sequence>
<organism evidence="12 13">
    <name type="scientific">Candidatus Magasanikbacteria bacterium GW2011_GWA2_45_39</name>
    <dbReference type="NCBI Taxonomy" id="1619041"/>
    <lineage>
        <taxon>Bacteria</taxon>
        <taxon>Candidatus Magasanikiibacteriota</taxon>
    </lineage>
</organism>
<comment type="caution">
    <text evidence="12">The sequence shown here is derived from an EMBL/GenBank/DDBJ whole genome shotgun (WGS) entry which is preliminary data.</text>
</comment>
<name>A0A0G1MH18_9BACT</name>
<protein>
    <recommendedName>
        <fullName evidence="11">Vitamin K epoxide reductase domain-containing protein</fullName>
    </recommendedName>
</protein>
<evidence type="ECO:0000259" key="11">
    <source>
        <dbReference type="SMART" id="SM00756"/>
    </source>
</evidence>
<dbReference type="Gene3D" id="1.20.1440.130">
    <property type="entry name" value="VKOR domain"/>
    <property type="match status" value="1"/>
</dbReference>
<evidence type="ECO:0000256" key="2">
    <source>
        <dbReference type="ARBA" id="ARBA00006214"/>
    </source>
</evidence>
<dbReference type="PANTHER" id="PTHR34573">
    <property type="entry name" value="VKC DOMAIN-CONTAINING PROTEIN"/>
    <property type="match status" value="1"/>
</dbReference>
<dbReference type="InterPro" id="IPR038354">
    <property type="entry name" value="VKOR_sf"/>
</dbReference>
<evidence type="ECO:0000256" key="7">
    <source>
        <dbReference type="ARBA" id="ARBA00023136"/>
    </source>
</evidence>
<evidence type="ECO:0000256" key="8">
    <source>
        <dbReference type="ARBA" id="ARBA00023157"/>
    </source>
</evidence>
<keyword evidence="4" id="KW-0874">Quinone</keyword>